<dbReference type="PANTHER" id="PTHR43174">
    <property type="entry name" value="UDP-N-ACETYLGLUCOSAMINE 2-EPIMERASE"/>
    <property type="match status" value="1"/>
</dbReference>
<evidence type="ECO:0000313" key="7">
    <source>
        <dbReference type="Proteomes" id="UP000092950"/>
    </source>
</evidence>
<dbReference type="Proteomes" id="UP000092950">
    <property type="component" value="Chromosome"/>
</dbReference>
<evidence type="ECO:0000259" key="3">
    <source>
        <dbReference type="Pfam" id="PF02350"/>
    </source>
</evidence>
<name>A0A0J6BX95_9BORD</name>
<reference evidence="5 6" key="1">
    <citation type="submission" date="2015-09" db="EMBL/GenBank/DDBJ databases">
        <authorList>
            <person name="Jackson K.R."/>
            <person name="Lunt B.L."/>
            <person name="Fisher J.N.B."/>
            <person name="Gardner A.V."/>
            <person name="Bailey M.E."/>
            <person name="Deus L.M."/>
            <person name="Earl A.S."/>
            <person name="Gibby P.D."/>
            <person name="Hartmann K.A."/>
            <person name="Liu J.E."/>
            <person name="Manci A.M."/>
            <person name="Nielsen D.A."/>
            <person name="Solomon M.B."/>
            <person name="Breakwell D.P."/>
            <person name="Burnett S.H."/>
            <person name="Grose J.H."/>
        </authorList>
    </citation>
    <scope>NUCLEOTIDE SEQUENCE [LARGE SCALE GENOMIC DNA]</scope>
    <source>
        <strain evidence="5 6">2789STDY5608636</strain>
    </source>
</reference>
<evidence type="ECO:0000256" key="2">
    <source>
        <dbReference type="SAM" id="MobiDB-lite"/>
    </source>
</evidence>
<evidence type="ECO:0000313" key="4">
    <source>
        <dbReference type="EMBL" id="ANY17995.1"/>
    </source>
</evidence>
<dbReference type="CDD" id="cd03786">
    <property type="entry name" value="GTB_UDP-GlcNAc_2-Epimerase"/>
    <property type="match status" value="1"/>
</dbReference>
<dbReference type="KEGG" id="bpdz:BBN53_20155"/>
<dbReference type="EC" id="5.1.3.14" evidence="5"/>
<reference evidence="4 7" key="2">
    <citation type="submission" date="2016-07" db="EMBL/GenBank/DDBJ databases">
        <title>Complete genome sequences of Bordetella pseudohinzii.</title>
        <authorList>
            <person name="Spilker T."/>
            <person name="Darrah R."/>
            <person name="LiPuma J.J."/>
        </authorList>
    </citation>
    <scope>NUCLEOTIDE SEQUENCE [LARGE SCALE GENOMIC DNA]</scope>
    <source>
        <strain evidence="4 7">HI4681</strain>
    </source>
</reference>
<keyword evidence="1 5" id="KW-0413">Isomerase</keyword>
<dbReference type="SUPFAM" id="SSF53756">
    <property type="entry name" value="UDP-Glycosyltransferase/glycogen phosphorylase"/>
    <property type="match status" value="1"/>
</dbReference>
<organism evidence="5 6">
    <name type="scientific">Bordetella pseudohinzii</name>
    <dbReference type="NCBI Taxonomy" id="1331258"/>
    <lineage>
        <taxon>Bacteria</taxon>
        <taxon>Pseudomonadati</taxon>
        <taxon>Pseudomonadota</taxon>
        <taxon>Betaproteobacteria</taxon>
        <taxon>Burkholderiales</taxon>
        <taxon>Alcaligenaceae</taxon>
        <taxon>Bordetella</taxon>
    </lineage>
</organism>
<feature type="domain" description="UDP-N-acetylglucosamine 2-epimerase" evidence="3">
    <location>
        <begin position="24"/>
        <end position="359"/>
    </location>
</feature>
<sequence>MSKKILTVLGARPQFIKASVVSAAIAAHPGLDEVVVHTGQHFDANMSDVFFEELGMQPPKHHLDIHGGGHGDMTGRMLIALERVMQEEQPDIVLVYGDTNSTLAGALAAAKLHIPVAHVEAGLRSFNMRMPEEINRILTDRVSRWLFTPTDSATRHLAAEGIQGDSVVQVGDVMFDVALHHGRRVTQDGGVLARLGLTAGGYILATIHRAENTDDPQRLNVIVNALMTLSAERPVIWPLHPRTRGILQRLGLLDTLAARVRLIEPVGYLDMVQLEKYAALITTDSGGVQKEAFFHRVPCVTLRDETEWTELVEAGWNRLAPPVSEQDIVQAARRALDETPREVQPYGDGQAASKIADTLA</sequence>
<dbReference type="OrthoDB" id="9803238at2"/>
<gene>
    <name evidence="5" type="primary">mnaA_2</name>
    <name evidence="4" type="ORF">BBN53_20155</name>
    <name evidence="5" type="ORF">ERS370011_02339</name>
</gene>
<evidence type="ECO:0000313" key="6">
    <source>
        <dbReference type="Proteomes" id="UP000053096"/>
    </source>
</evidence>
<dbReference type="Gene3D" id="3.40.50.2000">
    <property type="entry name" value="Glycogen Phosphorylase B"/>
    <property type="match status" value="2"/>
</dbReference>
<dbReference type="PANTHER" id="PTHR43174:SF1">
    <property type="entry name" value="UDP-N-ACETYLGLUCOSAMINE 2-EPIMERASE"/>
    <property type="match status" value="1"/>
</dbReference>
<proteinExistence type="inferred from homology"/>
<accession>A0A0J6BX95</accession>
<dbReference type="NCBIfam" id="TIGR00236">
    <property type="entry name" value="wecB"/>
    <property type="match status" value="1"/>
</dbReference>
<comment type="similarity">
    <text evidence="1">Belongs to the UDP-N-acetylglucosamine 2-epimerase family.</text>
</comment>
<dbReference type="InterPro" id="IPR003331">
    <property type="entry name" value="UDP_GlcNAc_Epimerase_2_dom"/>
</dbReference>
<protein>
    <submittedName>
        <fullName evidence="5">UDP-N-acetylglucosamine 2-epimerase</fullName>
        <ecNumber evidence="5">5.1.3.14</ecNumber>
    </submittedName>
</protein>
<evidence type="ECO:0000256" key="1">
    <source>
        <dbReference type="RuleBase" id="RU003513"/>
    </source>
</evidence>
<dbReference type="Pfam" id="PF02350">
    <property type="entry name" value="Epimerase_2"/>
    <property type="match status" value="1"/>
</dbReference>
<dbReference type="Proteomes" id="UP000053096">
    <property type="component" value="Unassembled WGS sequence"/>
</dbReference>
<dbReference type="EMBL" id="CP016440">
    <property type="protein sequence ID" value="ANY17995.1"/>
    <property type="molecule type" value="Genomic_DNA"/>
</dbReference>
<accession>A0A0M9IAH4</accession>
<evidence type="ECO:0000313" key="5">
    <source>
        <dbReference type="EMBL" id="CUI80754.1"/>
    </source>
</evidence>
<keyword evidence="7" id="KW-1185">Reference proteome</keyword>
<dbReference type="EMBL" id="CYTV01000005">
    <property type="protein sequence ID" value="CUI80754.1"/>
    <property type="molecule type" value="Genomic_DNA"/>
</dbReference>
<dbReference type="AlphaFoldDB" id="A0A0J6BX95"/>
<dbReference type="GO" id="GO:0008761">
    <property type="term" value="F:UDP-N-acetylglucosamine 2-epimerase activity"/>
    <property type="evidence" value="ECO:0007669"/>
    <property type="project" value="UniProtKB-EC"/>
</dbReference>
<dbReference type="RefSeq" id="WP_043207218.1">
    <property type="nucleotide sequence ID" value="NZ_CAJGUP010000229.1"/>
</dbReference>
<feature type="region of interest" description="Disordered" evidence="2">
    <location>
        <begin position="339"/>
        <end position="360"/>
    </location>
</feature>
<dbReference type="InterPro" id="IPR029767">
    <property type="entry name" value="WecB-like"/>
</dbReference>